<feature type="transmembrane region" description="Helical" evidence="3">
    <location>
        <begin position="400"/>
        <end position="423"/>
    </location>
</feature>
<evidence type="ECO:0000256" key="2">
    <source>
        <dbReference type="ARBA" id="ARBA00006727"/>
    </source>
</evidence>
<comment type="similarity">
    <text evidence="2">Belongs to the major facilitator superfamily. Monocarboxylate porter (TC 2.A.1.13) family.</text>
</comment>
<evidence type="ECO:0000313" key="5">
    <source>
        <dbReference type="EMBL" id="KAK0629937.1"/>
    </source>
</evidence>
<feature type="transmembrane region" description="Helical" evidence="3">
    <location>
        <begin position="334"/>
        <end position="358"/>
    </location>
</feature>
<keyword evidence="6" id="KW-1185">Reference proteome</keyword>
<dbReference type="InterPro" id="IPR011701">
    <property type="entry name" value="MFS"/>
</dbReference>
<dbReference type="InterPro" id="IPR036259">
    <property type="entry name" value="MFS_trans_sf"/>
</dbReference>
<sequence length="434" mass="47930">MYWSSSDEACSWAAWKTVIGSTATITATFGVINSIGTFQSYLATHQLRNYNTQQIGWIASLNIFLCFFLGVQFGPWFDRWGPRWLMAGGSLAFVLGMLGMSFAGCDNPGGERDTCDDDQHKALGLLMSMWGVACGISAAVLTTSAMSVLPHWFKDRLGLANGIAFAGSSLGGVVFPLVLRKALEELGWGWSVRIVMFTVMALLFVANAFTRGRTEELNRDREQEKKLMNFNWRCLTNLGFFWATIGIGRFDESEAFALLAVYNGYVLSQSLLSRRCPYANPVFSVCYRGSFFGRIGAGWVSDRIGPLNTVNATLIMSLVFVFGLWIPVTHDSLALFYAFSALFGLGTGSIMSMTPVCISKFCKPHENGRYYGTSLSVVSFFTLFSIPVSAEILSKLGPTVFIILFGVWLAVALGAFVASRWYCLGRSMKLWIRV</sequence>
<dbReference type="AlphaFoldDB" id="A0AA39XAM5"/>
<dbReference type="SUPFAM" id="SSF103473">
    <property type="entry name" value="MFS general substrate transporter"/>
    <property type="match status" value="1"/>
</dbReference>
<keyword evidence="3" id="KW-0812">Transmembrane</keyword>
<comment type="subcellular location">
    <subcellularLocation>
        <location evidence="1">Membrane</location>
        <topology evidence="1">Multi-pass membrane protein</topology>
    </subcellularLocation>
</comment>
<dbReference type="PROSITE" id="PS50850">
    <property type="entry name" value="MFS"/>
    <property type="match status" value="1"/>
</dbReference>
<dbReference type="InterPro" id="IPR020846">
    <property type="entry name" value="MFS_dom"/>
</dbReference>
<evidence type="ECO:0000256" key="1">
    <source>
        <dbReference type="ARBA" id="ARBA00004141"/>
    </source>
</evidence>
<evidence type="ECO:0000256" key="3">
    <source>
        <dbReference type="SAM" id="Phobius"/>
    </source>
</evidence>
<comment type="caution">
    <text evidence="5">The sequence shown here is derived from an EMBL/GenBank/DDBJ whole genome shotgun (WGS) entry which is preliminary data.</text>
</comment>
<feature type="transmembrane region" description="Helical" evidence="3">
    <location>
        <begin position="370"/>
        <end position="388"/>
    </location>
</feature>
<feature type="transmembrane region" description="Helical" evidence="3">
    <location>
        <begin position="84"/>
        <end position="103"/>
    </location>
</feature>
<dbReference type="EMBL" id="JAULSR010000002">
    <property type="protein sequence ID" value="KAK0629937.1"/>
    <property type="molecule type" value="Genomic_DNA"/>
</dbReference>
<evidence type="ECO:0000259" key="4">
    <source>
        <dbReference type="PROSITE" id="PS50850"/>
    </source>
</evidence>
<feature type="transmembrane region" description="Helical" evidence="3">
    <location>
        <begin position="55"/>
        <end position="77"/>
    </location>
</feature>
<dbReference type="PANTHER" id="PTHR11360">
    <property type="entry name" value="MONOCARBOXYLATE TRANSPORTER"/>
    <property type="match status" value="1"/>
</dbReference>
<dbReference type="GO" id="GO:0022857">
    <property type="term" value="F:transmembrane transporter activity"/>
    <property type="evidence" value="ECO:0007669"/>
    <property type="project" value="InterPro"/>
</dbReference>
<organism evidence="5 6">
    <name type="scientific">Bombardia bombarda</name>
    <dbReference type="NCBI Taxonomy" id="252184"/>
    <lineage>
        <taxon>Eukaryota</taxon>
        <taxon>Fungi</taxon>
        <taxon>Dikarya</taxon>
        <taxon>Ascomycota</taxon>
        <taxon>Pezizomycotina</taxon>
        <taxon>Sordariomycetes</taxon>
        <taxon>Sordariomycetidae</taxon>
        <taxon>Sordariales</taxon>
        <taxon>Lasiosphaeriaceae</taxon>
        <taxon>Bombardia</taxon>
    </lineage>
</organism>
<feature type="transmembrane region" description="Helical" evidence="3">
    <location>
        <begin position="12"/>
        <end position="35"/>
    </location>
</feature>
<evidence type="ECO:0000313" key="6">
    <source>
        <dbReference type="Proteomes" id="UP001174934"/>
    </source>
</evidence>
<protein>
    <submittedName>
        <fullName evidence="5">Major facilitator superfamily domain-containing protein</fullName>
    </submittedName>
</protein>
<dbReference type="PANTHER" id="PTHR11360:SF230">
    <property type="entry name" value="MONOCARBOXYLATE TRANSPORTER, PUTATIVE (AFU_ORTHOLOGUE AFUA_2G12790)-RELATED"/>
    <property type="match status" value="1"/>
</dbReference>
<feature type="transmembrane region" description="Helical" evidence="3">
    <location>
        <begin position="309"/>
        <end position="328"/>
    </location>
</feature>
<dbReference type="GO" id="GO:0016020">
    <property type="term" value="C:membrane"/>
    <property type="evidence" value="ECO:0007669"/>
    <property type="project" value="UniProtKB-SubCell"/>
</dbReference>
<feature type="transmembrane region" description="Helical" evidence="3">
    <location>
        <begin position="190"/>
        <end position="209"/>
    </location>
</feature>
<dbReference type="Gene3D" id="1.20.1250.20">
    <property type="entry name" value="MFS general substrate transporter like domains"/>
    <property type="match status" value="2"/>
</dbReference>
<keyword evidence="3" id="KW-1133">Transmembrane helix</keyword>
<dbReference type="Proteomes" id="UP001174934">
    <property type="component" value="Unassembled WGS sequence"/>
</dbReference>
<name>A0AA39XAM5_9PEZI</name>
<feature type="transmembrane region" description="Helical" evidence="3">
    <location>
        <begin position="157"/>
        <end position="178"/>
    </location>
</feature>
<keyword evidence="3" id="KW-0472">Membrane</keyword>
<feature type="transmembrane region" description="Helical" evidence="3">
    <location>
        <begin position="123"/>
        <end position="145"/>
    </location>
</feature>
<dbReference type="Pfam" id="PF07690">
    <property type="entry name" value="MFS_1"/>
    <property type="match status" value="1"/>
</dbReference>
<reference evidence="5" key="1">
    <citation type="submission" date="2023-06" db="EMBL/GenBank/DDBJ databases">
        <title>Genome-scale phylogeny and comparative genomics of the fungal order Sordariales.</title>
        <authorList>
            <consortium name="Lawrence Berkeley National Laboratory"/>
            <person name="Hensen N."/>
            <person name="Bonometti L."/>
            <person name="Westerberg I."/>
            <person name="Brannstrom I.O."/>
            <person name="Guillou S."/>
            <person name="Cros-Aarteil S."/>
            <person name="Calhoun S."/>
            <person name="Haridas S."/>
            <person name="Kuo A."/>
            <person name="Mondo S."/>
            <person name="Pangilinan J."/>
            <person name="Riley R."/>
            <person name="LaButti K."/>
            <person name="Andreopoulos B."/>
            <person name="Lipzen A."/>
            <person name="Chen C."/>
            <person name="Yanf M."/>
            <person name="Daum C."/>
            <person name="Ng V."/>
            <person name="Clum A."/>
            <person name="Steindorff A."/>
            <person name="Ohm R."/>
            <person name="Martin F."/>
            <person name="Silar P."/>
            <person name="Natvig D."/>
            <person name="Lalanne C."/>
            <person name="Gautier V."/>
            <person name="Ament-velasquez S.L."/>
            <person name="Kruys A."/>
            <person name="Hutchinson M.I."/>
            <person name="Powell A.J."/>
            <person name="Barry K."/>
            <person name="Miller A.N."/>
            <person name="Grigoriev I.V."/>
            <person name="Debuchy R."/>
            <person name="Gladieux P."/>
            <person name="Thoren M.H."/>
            <person name="Johannesson H."/>
        </authorList>
    </citation>
    <scope>NUCLEOTIDE SEQUENCE</scope>
    <source>
        <strain evidence="5">SMH3391-2</strain>
    </source>
</reference>
<feature type="domain" description="Major facilitator superfamily (MFS) profile" evidence="4">
    <location>
        <begin position="232"/>
        <end position="434"/>
    </location>
</feature>
<gene>
    <name evidence="5" type="ORF">B0T17DRAFT_589584</name>
</gene>
<proteinExistence type="inferred from homology"/>
<dbReference type="InterPro" id="IPR050327">
    <property type="entry name" value="Proton-linked_MCT"/>
</dbReference>
<accession>A0AA39XAM5</accession>